<evidence type="ECO:0000256" key="11">
    <source>
        <dbReference type="PROSITE-ProRule" id="PRU00042"/>
    </source>
</evidence>
<sequence>MSNPMEEQAEEENQEDYMGGEAGAYLGQRPFVKSELLDLSSPELEDKGENAFLQNYTQLGINEPLPNINTTDVFSPSSTSSQNWRTPTLKVEDHDGWQEMLEPSPVSNDQQPQHQQRRYLSTAGFGHDTDAYSSDLDSDYGASVYHTPNLRPHDPSASPAMSYLTTGDDEVDDLLSVRSGVSNTNSNCMLPKNSQGYKHVTNMNELDNLLTMINDHFDLEFNDLGQSPVPNELSFRGEEGIQPQNAFPPVISIQEVPGQQPEYFKRSQSSPSPEETTHLQRQLQQPHEQHHGSLLCPSDNLSDASYEEMRNGRIMRRRSSRRSSRASRSSSISPDEKARSLSEDSDRLLELADLQPPSPIPSSRNSSNQSNSNNNNTVQTHLLEEGETLQNLSGSTKKRLSQKNPATYACELCDKRFTRPYNLKSHLRTHTNERPFECSICGKAFARQHDRKRHEDLHTGKKRYVCGGVLKNGSIWGCGKKFARSDALGRHFKTESGRKCIVPLYEEASREKGFVPELPEQL</sequence>
<feature type="domain" description="C2H2-type" evidence="13">
    <location>
        <begin position="408"/>
        <end position="435"/>
    </location>
</feature>
<keyword evidence="8" id="KW-0805">Transcription regulation</keyword>
<dbReference type="GO" id="GO:0000978">
    <property type="term" value="F:RNA polymerase II cis-regulatory region sequence-specific DNA binding"/>
    <property type="evidence" value="ECO:0007669"/>
    <property type="project" value="TreeGrafter"/>
</dbReference>
<accession>A0A8J2X8I0</accession>
<evidence type="ECO:0000256" key="8">
    <source>
        <dbReference type="ARBA" id="ARBA00023015"/>
    </source>
</evidence>
<dbReference type="Pfam" id="PF00096">
    <property type="entry name" value="zf-C2H2"/>
    <property type="match status" value="2"/>
</dbReference>
<evidence type="ECO:0000256" key="4">
    <source>
        <dbReference type="ARBA" id="ARBA00022723"/>
    </source>
</evidence>
<feature type="compositionally biased region" description="Low complexity" evidence="12">
    <location>
        <begin position="361"/>
        <end position="376"/>
    </location>
</feature>
<evidence type="ECO:0000313" key="15">
    <source>
        <dbReference type="Proteomes" id="UP000019375"/>
    </source>
</evidence>
<dbReference type="PROSITE" id="PS00028">
    <property type="entry name" value="ZINC_FINGER_C2H2_1"/>
    <property type="match status" value="2"/>
</dbReference>
<dbReference type="SUPFAM" id="SSF57667">
    <property type="entry name" value="beta-beta-alpha zinc fingers"/>
    <property type="match status" value="1"/>
</dbReference>
<feature type="compositionally biased region" description="Basic and acidic residues" evidence="12">
    <location>
        <begin position="334"/>
        <end position="350"/>
    </location>
</feature>
<comment type="subcellular location">
    <subcellularLocation>
        <location evidence="2">Cytoplasm</location>
    </subcellularLocation>
    <subcellularLocation>
        <location evidence="1">Nucleus</location>
    </subcellularLocation>
</comment>
<feature type="region of interest" description="Disordered" evidence="12">
    <location>
        <begin position="67"/>
        <end position="88"/>
    </location>
</feature>
<dbReference type="PANTHER" id="PTHR24388">
    <property type="entry name" value="ZINC FINGER PROTEIN"/>
    <property type="match status" value="1"/>
</dbReference>
<dbReference type="GO" id="GO:0045944">
    <property type="term" value="P:positive regulation of transcription by RNA polymerase II"/>
    <property type="evidence" value="ECO:0007669"/>
    <property type="project" value="UniProtKB-ARBA"/>
</dbReference>
<feature type="region of interest" description="Disordered" evidence="12">
    <location>
        <begin position="1"/>
        <end position="24"/>
    </location>
</feature>
<evidence type="ECO:0000256" key="10">
    <source>
        <dbReference type="ARBA" id="ARBA00023242"/>
    </source>
</evidence>
<keyword evidence="6 11" id="KW-0863">Zinc-finger</keyword>
<dbReference type="AlphaFoldDB" id="A0A8J2X8I0"/>
<dbReference type="InterPro" id="IPR050527">
    <property type="entry name" value="Snail/Krueppel_Znf"/>
</dbReference>
<gene>
    <name evidence="14" type="ORF">BN860_05952g</name>
</gene>
<dbReference type="PROSITE" id="PS50157">
    <property type="entry name" value="ZINC_FINGER_C2H2_2"/>
    <property type="match status" value="3"/>
</dbReference>
<feature type="domain" description="C2H2-type" evidence="13">
    <location>
        <begin position="436"/>
        <end position="463"/>
    </location>
</feature>
<keyword evidence="5" id="KW-0677">Repeat</keyword>
<dbReference type="InterPro" id="IPR013087">
    <property type="entry name" value="Znf_C2H2_type"/>
</dbReference>
<dbReference type="OrthoDB" id="8117402at2759"/>
<name>A0A8J2X8I0_ZYGB2</name>
<evidence type="ECO:0000256" key="12">
    <source>
        <dbReference type="SAM" id="MobiDB-lite"/>
    </source>
</evidence>
<dbReference type="SMART" id="SM00355">
    <property type="entry name" value="ZnF_C2H2"/>
    <property type="match status" value="2"/>
</dbReference>
<organism evidence="14 15">
    <name type="scientific">Zygosaccharomyces bailii (strain CLIB 213 / ATCC 58445 / CBS 680 / BCRC 21525 / NBRC 1098 / NCYC 1416 / NRRL Y-2227)</name>
    <dbReference type="NCBI Taxonomy" id="1333698"/>
    <lineage>
        <taxon>Eukaryota</taxon>
        <taxon>Fungi</taxon>
        <taxon>Dikarya</taxon>
        <taxon>Ascomycota</taxon>
        <taxon>Saccharomycotina</taxon>
        <taxon>Saccharomycetes</taxon>
        <taxon>Saccharomycetales</taxon>
        <taxon>Saccharomycetaceae</taxon>
        <taxon>Zygosaccharomyces</taxon>
    </lineage>
</organism>
<feature type="domain" description="C2H2-type" evidence="13">
    <location>
        <begin position="464"/>
        <end position="500"/>
    </location>
</feature>
<evidence type="ECO:0000256" key="7">
    <source>
        <dbReference type="ARBA" id="ARBA00022833"/>
    </source>
</evidence>
<proteinExistence type="predicted"/>
<dbReference type="GO" id="GO:0005634">
    <property type="term" value="C:nucleus"/>
    <property type="evidence" value="ECO:0007669"/>
    <property type="project" value="UniProtKB-SubCell"/>
</dbReference>
<dbReference type="PANTHER" id="PTHR24388:SF54">
    <property type="entry name" value="PROTEIN ESCARGOT"/>
    <property type="match status" value="1"/>
</dbReference>
<dbReference type="GO" id="GO:0071467">
    <property type="term" value="P:cellular response to pH"/>
    <property type="evidence" value="ECO:0007669"/>
    <property type="project" value="UniProtKB-ARBA"/>
</dbReference>
<keyword evidence="3" id="KW-0963">Cytoplasm</keyword>
<dbReference type="FunFam" id="3.30.160.60:FF:000146">
    <property type="entry name" value="C2H2 type zinc finger protein"/>
    <property type="match status" value="1"/>
</dbReference>
<evidence type="ECO:0000259" key="13">
    <source>
        <dbReference type="PROSITE" id="PS50157"/>
    </source>
</evidence>
<evidence type="ECO:0000256" key="2">
    <source>
        <dbReference type="ARBA" id="ARBA00004496"/>
    </source>
</evidence>
<keyword evidence="9" id="KW-0804">Transcription</keyword>
<dbReference type="GO" id="GO:0008270">
    <property type="term" value="F:zinc ion binding"/>
    <property type="evidence" value="ECO:0007669"/>
    <property type="project" value="UniProtKB-KW"/>
</dbReference>
<dbReference type="InterPro" id="IPR036236">
    <property type="entry name" value="Znf_C2H2_sf"/>
</dbReference>
<dbReference type="EMBL" id="HG316457">
    <property type="protein sequence ID" value="CDF89509.1"/>
    <property type="molecule type" value="Genomic_DNA"/>
</dbReference>
<dbReference type="FunFam" id="3.30.160.60:FF:000239">
    <property type="entry name" value="C2H2 type zinc finger protein"/>
    <property type="match status" value="1"/>
</dbReference>
<evidence type="ECO:0000256" key="6">
    <source>
        <dbReference type="ARBA" id="ARBA00022771"/>
    </source>
</evidence>
<keyword evidence="7" id="KW-0862">Zinc</keyword>
<feature type="region of interest" description="Disordered" evidence="12">
    <location>
        <begin position="99"/>
        <end position="118"/>
    </location>
</feature>
<reference evidence="15" key="1">
    <citation type="journal article" date="2013" name="Genome Announc.">
        <title>Genome sequence of the food spoilage yeast Zygosaccharomyces bailii CLIB 213(T).</title>
        <authorList>
            <person name="Galeote V."/>
            <person name="Bigey F."/>
            <person name="Devillers H."/>
            <person name="Neuveglise C."/>
            <person name="Dequin S."/>
        </authorList>
    </citation>
    <scope>NUCLEOTIDE SEQUENCE [LARGE SCALE GENOMIC DNA]</scope>
    <source>
        <strain evidence="15">CLIB 213 / ATCC 58445 / CBS 680 / CCRC 21525 / NBRC 1098 / NCYC 1416 / NRRL Y-2227</strain>
    </source>
</reference>
<feature type="region of interest" description="Disordered" evidence="12">
    <location>
        <begin position="262"/>
        <end position="376"/>
    </location>
</feature>
<keyword evidence="10" id="KW-0539">Nucleus</keyword>
<dbReference type="FunFam" id="3.30.160.60:FF:000181">
    <property type="entry name" value="C2H2 type zinc finger protein"/>
    <property type="match status" value="1"/>
</dbReference>
<evidence type="ECO:0000256" key="5">
    <source>
        <dbReference type="ARBA" id="ARBA00022737"/>
    </source>
</evidence>
<evidence type="ECO:0000256" key="9">
    <source>
        <dbReference type="ARBA" id="ARBA00023163"/>
    </source>
</evidence>
<evidence type="ECO:0000313" key="14">
    <source>
        <dbReference type="EMBL" id="CDF89509.1"/>
    </source>
</evidence>
<dbReference type="Gene3D" id="3.30.160.60">
    <property type="entry name" value="Classic Zinc Finger"/>
    <property type="match status" value="3"/>
</dbReference>
<dbReference type="GO" id="GO:0071277">
    <property type="term" value="P:cellular response to calcium ion"/>
    <property type="evidence" value="ECO:0007669"/>
    <property type="project" value="UniProtKB-ARBA"/>
</dbReference>
<dbReference type="GO" id="GO:0005737">
    <property type="term" value="C:cytoplasm"/>
    <property type="evidence" value="ECO:0007669"/>
    <property type="project" value="UniProtKB-SubCell"/>
</dbReference>
<keyword evidence="15" id="KW-1185">Reference proteome</keyword>
<evidence type="ECO:0000256" key="3">
    <source>
        <dbReference type="ARBA" id="ARBA00022490"/>
    </source>
</evidence>
<feature type="compositionally biased region" description="Polar residues" evidence="12">
    <location>
        <begin position="266"/>
        <end position="286"/>
    </location>
</feature>
<dbReference type="GO" id="GO:0000981">
    <property type="term" value="F:DNA-binding transcription factor activity, RNA polymerase II-specific"/>
    <property type="evidence" value="ECO:0007669"/>
    <property type="project" value="TreeGrafter"/>
</dbReference>
<protein>
    <submittedName>
        <fullName evidence="14">ZYBA0S04-05952g1_1</fullName>
    </submittedName>
</protein>
<dbReference type="Proteomes" id="UP000019375">
    <property type="component" value="Unassembled WGS sequence"/>
</dbReference>
<feature type="compositionally biased region" description="Basic residues" evidence="12">
    <location>
        <begin position="313"/>
        <end position="325"/>
    </location>
</feature>
<keyword evidence="4" id="KW-0479">Metal-binding</keyword>
<feature type="compositionally biased region" description="Polar residues" evidence="12">
    <location>
        <begin position="105"/>
        <end position="114"/>
    </location>
</feature>
<feature type="compositionally biased region" description="Polar residues" evidence="12">
    <location>
        <begin position="67"/>
        <end position="86"/>
    </location>
</feature>
<evidence type="ECO:0000256" key="1">
    <source>
        <dbReference type="ARBA" id="ARBA00004123"/>
    </source>
</evidence>